<proteinExistence type="predicted"/>
<dbReference type="Gene3D" id="2.30.29.30">
    <property type="entry name" value="Pleckstrin-homology domain (PH domain)/Phosphotyrosine-binding domain (PTB)"/>
    <property type="match status" value="1"/>
</dbReference>
<dbReference type="Proteomes" id="UP000616769">
    <property type="component" value="Unassembled WGS sequence"/>
</dbReference>
<dbReference type="VEuPathDB" id="VectorBase:SSCA009855"/>
<dbReference type="InterPro" id="IPR033227">
    <property type="entry name" value="CAPS"/>
</dbReference>
<sequence>MSCFKHLSGSYSIVTQSTEGKFFFNAVKEGDSVVFACDDENECALWVMAMYRATGQAHKPTPLMPTTLHKNSAISRLQGDADRARKHGMDEFIQADPCKFNHHQLFSLLQRETLKYRLEDQYCSMGWLAPGQMFVLDEYGARYGVRSCFRHLSYMSDLLDCAEKGMLIDPTLIHFSFSFCSSHVHGNISAPPMGQVAYDIR</sequence>
<reference evidence="1 2" key="1">
    <citation type="journal article" date="2015" name="Parasit. Vectors">
        <title>Draft genome of the scabies mite.</title>
        <authorList>
            <person name="Rider S.D.Jr."/>
            <person name="Morgan M.S."/>
            <person name="Arlian L.G."/>
        </authorList>
    </citation>
    <scope>NUCLEOTIDE SEQUENCE [LARGE SCALE GENOMIC DNA]</scope>
    <source>
        <strain evidence="1">Arlian Lab</strain>
    </source>
</reference>
<organism evidence="1 2">
    <name type="scientific">Sarcoptes scabiei</name>
    <name type="common">Itch mite</name>
    <name type="synonym">Acarus scabiei</name>
    <dbReference type="NCBI Taxonomy" id="52283"/>
    <lineage>
        <taxon>Eukaryota</taxon>
        <taxon>Metazoa</taxon>
        <taxon>Ecdysozoa</taxon>
        <taxon>Arthropoda</taxon>
        <taxon>Chelicerata</taxon>
        <taxon>Arachnida</taxon>
        <taxon>Acari</taxon>
        <taxon>Acariformes</taxon>
        <taxon>Sarcoptiformes</taxon>
        <taxon>Astigmata</taxon>
        <taxon>Psoroptidia</taxon>
        <taxon>Sarcoptoidea</taxon>
        <taxon>Sarcoptidae</taxon>
        <taxon>Sarcoptinae</taxon>
        <taxon>Sarcoptes</taxon>
    </lineage>
</organism>
<dbReference type="GO" id="GO:0016079">
    <property type="term" value="P:synaptic vesicle exocytosis"/>
    <property type="evidence" value="ECO:0007669"/>
    <property type="project" value="InterPro"/>
</dbReference>
<evidence type="ECO:0000313" key="2">
    <source>
        <dbReference type="Proteomes" id="UP000616769"/>
    </source>
</evidence>
<dbReference type="AlphaFoldDB" id="A0A132A995"/>
<dbReference type="GO" id="GO:1990504">
    <property type="term" value="P:dense core granule exocytosis"/>
    <property type="evidence" value="ECO:0007669"/>
    <property type="project" value="InterPro"/>
</dbReference>
<gene>
    <name evidence="1" type="ORF">QR98_0060530</name>
</gene>
<dbReference type="SUPFAM" id="SSF50729">
    <property type="entry name" value="PH domain-like"/>
    <property type="match status" value="1"/>
</dbReference>
<dbReference type="GO" id="GO:0098793">
    <property type="term" value="C:presynapse"/>
    <property type="evidence" value="ECO:0007669"/>
    <property type="project" value="GOC"/>
</dbReference>
<dbReference type="EMBL" id="JXLN01011673">
    <property type="protein sequence ID" value="KPM07556.1"/>
    <property type="molecule type" value="Genomic_DNA"/>
</dbReference>
<dbReference type="InterPro" id="IPR011993">
    <property type="entry name" value="PH-like_dom_sf"/>
</dbReference>
<evidence type="ECO:0000313" key="1">
    <source>
        <dbReference type="EMBL" id="KPM07556.1"/>
    </source>
</evidence>
<name>A0A132A995_SARSC</name>
<dbReference type="OrthoDB" id="10063282at2759"/>
<comment type="caution">
    <text evidence="1">The sequence shown here is derived from an EMBL/GenBank/DDBJ whole genome shotgun (WGS) entry which is preliminary data.</text>
</comment>
<dbReference type="PANTHER" id="PTHR12166:SF8">
    <property type="entry name" value="CALCIUM-DEPENDENT SECRETION ACTIVATOR"/>
    <property type="match status" value="1"/>
</dbReference>
<dbReference type="PANTHER" id="PTHR12166">
    <property type="entry name" value="CALCIUM-DEPENDENT SECRETION ACTIVATOR"/>
    <property type="match status" value="1"/>
</dbReference>
<evidence type="ECO:0008006" key="3">
    <source>
        <dbReference type="Google" id="ProtNLM"/>
    </source>
</evidence>
<accession>A0A132A995</accession>
<protein>
    <recommendedName>
        <fullName evidence="3">PH domain-containing protein</fullName>
    </recommendedName>
</protein>